<reference evidence="2 4" key="1">
    <citation type="submission" date="2024-02" db="EMBL/GenBank/DDBJ databases">
        <authorList>
            <person name="Chen Y."/>
            <person name="Shah S."/>
            <person name="Dougan E. K."/>
            <person name="Thang M."/>
            <person name="Chan C."/>
        </authorList>
    </citation>
    <scope>NUCLEOTIDE SEQUENCE [LARGE SCALE GENOMIC DNA]</scope>
</reference>
<evidence type="ECO:0000256" key="1">
    <source>
        <dbReference type="SAM" id="MobiDB-lite"/>
    </source>
</evidence>
<evidence type="ECO:0000313" key="4">
    <source>
        <dbReference type="Proteomes" id="UP001642464"/>
    </source>
</evidence>
<name>A0ABP0MCQ7_9DINO</name>
<feature type="non-terminal residue" evidence="2">
    <location>
        <position position="53"/>
    </location>
</feature>
<evidence type="ECO:0000313" key="2">
    <source>
        <dbReference type="EMBL" id="CAK9048529.1"/>
    </source>
</evidence>
<feature type="region of interest" description="Disordered" evidence="1">
    <location>
        <begin position="1"/>
        <end position="23"/>
    </location>
</feature>
<dbReference type="EMBL" id="CAXAMM010020768">
    <property type="protein sequence ID" value="CAK9048543.1"/>
    <property type="molecule type" value="Genomic_DNA"/>
</dbReference>
<sequence length="53" mass="5698">MKTAKTHQSPGEEDVSQYDGGQQQLWIGAAKDGSGLVPLNDTFNGEVEVQHAK</sequence>
<gene>
    <name evidence="2" type="ORF">SCF082_LOCUS27014</name>
    <name evidence="3" type="ORF">SCF082_LOCUS27018</name>
</gene>
<dbReference type="Proteomes" id="UP001642464">
    <property type="component" value="Unassembled WGS sequence"/>
</dbReference>
<proteinExistence type="predicted"/>
<keyword evidence="4" id="KW-1185">Reference proteome</keyword>
<protein>
    <submittedName>
        <fullName evidence="2">Uncharacterized protein</fullName>
    </submittedName>
</protein>
<evidence type="ECO:0000313" key="3">
    <source>
        <dbReference type="EMBL" id="CAK9048543.1"/>
    </source>
</evidence>
<comment type="caution">
    <text evidence="2">The sequence shown here is derived from an EMBL/GenBank/DDBJ whole genome shotgun (WGS) entry which is preliminary data.</text>
</comment>
<dbReference type="EMBL" id="CAXAMM010020757">
    <property type="protein sequence ID" value="CAK9048529.1"/>
    <property type="molecule type" value="Genomic_DNA"/>
</dbReference>
<organism evidence="2 4">
    <name type="scientific">Durusdinium trenchii</name>
    <dbReference type="NCBI Taxonomy" id="1381693"/>
    <lineage>
        <taxon>Eukaryota</taxon>
        <taxon>Sar</taxon>
        <taxon>Alveolata</taxon>
        <taxon>Dinophyceae</taxon>
        <taxon>Suessiales</taxon>
        <taxon>Symbiodiniaceae</taxon>
        <taxon>Durusdinium</taxon>
    </lineage>
</organism>
<accession>A0ABP0MCQ7</accession>